<keyword evidence="4 7" id="KW-0812">Transmembrane</keyword>
<dbReference type="Proteomes" id="UP001352223">
    <property type="component" value="Unassembled WGS sequence"/>
</dbReference>
<evidence type="ECO:0000256" key="1">
    <source>
        <dbReference type="ARBA" id="ARBA00004651"/>
    </source>
</evidence>
<evidence type="ECO:0000256" key="4">
    <source>
        <dbReference type="ARBA" id="ARBA00022692"/>
    </source>
</evidence>
<feature type="transmembrane region" description="Helical" evidence="7">
    <location>
        <begin position="282"/>
        <end position="304"/>
    </location>
</feature>
<feature type="transmembrane region" description="Helical" evidence="7">
    <location>
        <begin position="182"/>
        <end position="201"/>
    </location>
</feature>
<feature type="transmembrane region" description="Helical" evidence="7">
    <location>
        <begin position="101"/>
        <end position="122"/>
    </location>
</feature>
<organism evidence="9 10">
    <name type="scientific">Streptomyces kunmingensis</name>
    <dbReference type="NCBI Taxonomy" id="68225"/>
    <lineage>
        <taxon>Bacteria</taxon>
        <taxon>Bacillati</taxon>
        <taxon>Actinomycetota</taxon>
        <taxon>Actinomycetes</taxon>
        <taxon>Kitasatosporales</taxon>
        <taxon>Streptomycetaceae</taxon>
        <taxon>Streptomyces</taxon>
    </lineage>
</organism>
<dbReference type="SUPFAM" id="SSF161098">
    <property type="entry name" value="MetI-like"/>
    <property type="match status" value="1"/>
</dbReference>
<dbReference type="PANTHER" id="PTHR43163">
    <property type="entry name" value="DIPEPTIDE TRANSPORT SYSTEM PERMEASE PROTEIN DPPB-RELATED"/>
    <property type="match status" value="1"/>
</dbReference>
<dbReference type="PANTHER" id="PTHR43163:SF3">
    <property type="entry name" value="PEPTIDE ABC TRANSPORTER PERMEASE PROTEIN"/>
    <property type="match status" value="1"/>
</dbReference>
<sequence length="322" mass="33964">MTRYLLRRLVFLLVSLVLASIVLFVLLRMLPGDPANALTSVGASPEQIAAARHSIGSDQPLPQQFTHWVGQLASGDLGTSFVSSLPVGPEVSQRLNVTVPLTLSAFVLAVLVAVPAGFVAAYKKNTWYGALLSGVSQLGIAVPVFWLGMILIAVFALSAGWLPSGGFPQDGWDTPADAIRSLVLPVVTVALVMSASLIRYVRSATLDVLDSEYLRTARALGSSFGRAMWRHGLRNAAVPVISVLGIELASTLLGAVVVESVYALPGLGSMLATGIAQHDYPVIQGVLFVSTFGVLVIGFVADLVQRIVDPRLRGRLSGGGVR</sequence>
<keyword evidence="2 7" id="KW-0813">Transport</keyword>
<dbReference type="EMBL" id="JAOZYB010000369">
    <property type="protein sequence ID" value="MEB3966915.1"/>
    <property type="molecule type" value="Genomic_DNA"/>
</dbReference>
<dbReference type="InterPro" id="IPR035906">
    <property type="entry name" value="MetI-like_sf"/>
</dbReference>
<dbReference type="CDD" id="cd06261">
    <property type="entry name" value="TM_PBP2"/>
    <property type="match status" value="1"/>
</dbReference>
<feature type="domain" description="ABC transmembrane type-1" evidence="8">
    <location>
        <begin position="95"/>
        <end position="305"/>
    </location>
</feature>
<dbReference type="Gene3D" id="1.10.3720.10">
    <property type="entry name" value="MetI-like"/>
    <property type="match status" value="1"/>
</dbReference>
<dbReference type="Pfam" id="PF19300">
    <property type="entry name" value="BPD_transp_1_N"/>
    <property type="match status" value="1"/>
</dbReference>
<protein>
    <submittedName>
        <fullName evidence="9">ABC transporter permease</fullName>
    </submittedName>
</protein>
<dbReference type="Pfam" id="PF00528">
    <property type="entry name" value="BPD_transp_1"/>
    <property type="match status" value="1"/>
</dbReference>
<evidence type="ECO:0000256" key="6">
    <source>
        <dbReference type="ARBA" id="ARBA00023136"/>
    </source>
</evidence>
<gene>
    <name evidence="9" type="ORF">OKJ48_42780</name>
</gene>
<feature type="transmembrane region" description="Helical" evidence="7">
    <location>
        <begin position="236"/>
        <end position="262"/>
    </location>
</feature>
<comment type="subcellular location">
    <subcellularLocation>
        <location evidence="1 7">Cell membrane</location>
        <topology evidence="1 7">Multi-pass membrane protein</topology>
    </subcellularLocation>
</comment>
<dbReference type="PROSITE" id="PS50928">
    <property type="entry name" value="ABC_TM1"/>
    <property type="match status" value="1"/>
</dbReference>
<evidence type="ECO:0000256" key="7">
    <source>
        <dbReference type="RuleBase" id="RU363032"/>
    </source>
</evidence>
<evidence type="ECO:0000313" key="9">
    <source>
        <dbReference type="EMBL" id="MEB3966915.1"/>
    </source>
</evidence>
<feature type="transmembrane region" description="Helical" evidence="7">
    <location>
        <begin position="9"/>
        <end position="30"/>
    </location>
</feature>
<dbReference type="RefSeq" id="WP_324776673.1">
    <property type="nucleotide sequence ID" value="NZ_BAAATS010000019.1"/>
</dbReference>
<keyword evidence="3" id="KW-1003">Cell membrane</keyword>
<evidence type="ECO:0000256" key="3">
    <source>
        <dbReference type="ARBA" id="ARBA00022475"/>
    </source>
</evidence>
<comment type="similarity">
    <text evidence="7">Belongs to the binding-protein-dependent transport system permease family.</text>
</comment>
<dbReference type="InterPro" id="IPR045621">
    <property type="entry name" value="BPD_transp_1_N"/>
</dbReference>
<comment type="caution">
    <text evidence="9">The sequence shown here is derived from an EMBL/GenBank/DDBJ whole genome shotgun (WGS) entry which is preliminary data.</text>
</comment>
<keyword evidence="10" id="KW-1185">Reference proteome</keyword>
<keyword evidence="5 7" id="KW-1133">Transmembrane helix</keyword>
<feature type="transmembrane region" description="Helical" evidence="7">
    <location>
        <begin position="134"/>
        <end position="162"/>
    </location>
</feature>
<evidence type="ECO:0000256" key="5">
    <source>
        <dbReference type="ARBA" id="ARBA00022989"/>
    </source>
</evidence>
<name>A0ABU6CR96_9ACTN</name>
<proteinExistence type="inferred from homology"/>
<evidence type="ECO:0000313" key="10">
    <source>
        <dbReference type="Proteomes" id="UP001352223"/>
    </source>
</evidence>
<evidence type="ECO:0000259" key="8">
    <source>
        <dbReference type="PROSITE" id="PS50928"/>
    </source>
</evidence>
<keyword evidence="6 7" id="KW-0472">Membrane</keyword>
<dbReference type="InterPro" id="IPR000515">
    <property type="entry name" value="MetI-like"/>
</dbReference>
<evidence type="ECO:0000256" key="2">
    <source>
        <dbReference type="ARBA" id="ARBA00022448"/>
    </source>
</evidence>
<accession>A0ABU6CR96</accession>
<reference evidence="9 10" key="1">
    <citation type="submission" date="2022-10" db="EMBL/GenBank/DDBJ databases">
        <authorList>
            <person name="Xie J."/>
            <person name="Shen N."/>
        </authorList>
    </citation>
    <scope>NUCLEOTIDE SEQUENCE [LARGE SCALE GENOMIC DNA]</scope>
    <source>
        <strain evidence="9 10">DSM 41681</strain>
    </source>
</reference>